<dbReference type="PANTHER" id="PTHR28259:SF1">
    <property type="entry name" value="FLUORIDE EXPORT PROTEIN 1-RELATED"/>
    <property type="match status" value="1"/>
</dbReference>
<comment type="caution">
    <text evidence="11">The sequence shown here is derived from an EMBL/GenBank/DDBJ whole genome shotgun (WGS) entry which is preliminary data.</text>
</comment>
<keyword evidence="10" id="KW-0479">Metal-binding</keyword>
<keyword evidence="10" id="KW-0406">Ion transport</keyword>
<evidence type="ECO:0000256" key="6">
    <source>
        <dbReference type="ARBA" id="ARBA00023303"/>
    </source>
</evidence>
<dbReference type="PANTHER" id="PTHR28259">
    <property type="entry name" value="FLUORIDE EXPORT PROTEIN 1-RELATED"/>
    <property type="match status" value="1"/>
</dbReference>
<evidence type="ECO:0000256" key="8">
    <source>
        <dbReference type="ARBA" id="ARBA00035585"/>
    </source>
</evidence>
<evidence type="ECO:0000256" key="2">
    <source>
        <dbReference type="ARBA" id="ARBA00022475"/>
    </source>
</evidence>
<accession>A0ABS9H3Y3</accession>
<keyword evidence="2 10" id="KW-1003">Cell membrane</keyword>
<dbReference type="HAMAP" id="MF_00454">
    <property type="entry name" value="FluC"/>
    <property type="match status" value="1"/>
</dbReference>
<keyword evidence="10" id="KW-0915">Sodium</keyword>
<feature type="transmembrane region" description="Helical" evidence="10">
    <location>
        <begin position="36"/>
        <end position="54"/>
    </location>
</feature>
<protein>
    <recommendedName>
        <fullName evidence="10">Fluoride-specific ion channel FluC</fullName>
    </recommendedName>
</protein>
<comment type="similarity">
    <text evidence="7 10">Belongs to the fluoride channel Fluc/FEX (TC 1.A.43) family.</text>
</comment>
<evidence type="ECO:0000256" key="9">
    <source>
        <dbReference type="ARBA" id="ARBA00049940"/>
    </source>
</evidence>
<keyword evidence="3 10" id="KW-0812">Transmembrane</keyword>
<feature type="binding site" evidence="10">
    <location>
        <position position="75"/>
    </location>
    <ligand>
        <name>Na(+)</name>
        <dbReference type="ChEBI" id="CHEBI:29101"/>
        <note>structural</note>
    </ligand>
</feature>
<dbReference type="EMBL" id="JAKIJS010000001">
    <property type="protein sequence ID" value="MCF6138636.1"/>
    <property type="molecule type" value="Genomic_DNA"/>
</dbReference>
<keyword evidence="5 10" id="KW-0472">Membrane</keyword>
<comment type="subcellular location">
    <subcellularLocation>
        <location evidence="1 10">Cell membrane</location>
        <topology evidence="1 10">Multi-pass membrane protein</topology>
    </subcellularLocation>
</comment>
<sequence length="119" mass="12965">MMILIGLGGSLGAAARYLIGQFLHNKSPNSWMNGTWVVNIAGSFLLGILASLYTTDSLTEWIWLFFGIGFCGAFTTFSTFSVEALKMLQSEKYTQAILYIVTSVFLGAIAAFTGFIVEI</sequence>
<name>A0ABS9H3Y3_9BACL</name>
<evidence type="ECO:0000256" key="1">
    <source>
        <dbReference type="ARBA" id="ARBA00004651"/>
    </source>
</evidence>
<evidence type="ECO:0000256" key="3">
    <source>
        <dbReference type="ARBA" id="ARBA00022692"/>
    </source>
</evidence>
<evidence type="ECO:0000256" key="5">
    <source>
        <dbReference type="ARBA" id="ARBA00023136"/>
    </source>
</evidence>
<evidence type="ECO:0000256" key="10">
    <source>
        <dbReference type="HAMAP-Rule" id="MF_00454"/>
    </source>
</evidence>
<reference evidence="11 12" key="1">
    <citation type="submission" date="2022-01" db="EMBL/GenBank/DDBJ databases">
        <title>Alkalihalobacillus sp. EGI L200015, a novel bacterium isolated from a salt lake sediment.</title>
        <authorList>
            <person name="Gao L."/>
            <person name="Fang B.-Z."/>
            <person name="Li W.-J."/>
        </authorList>
    </citation>
    <scope>NUCLEOTIDE SEQUENCE [LARGE SCALE GENOMIC DNA]</scope>
    <source>
        <strain evidence="11 12">KCTC 12718</strain>
    </source>
</reference>
<comment type="catalytic activity">
    <reaction evidence="8">
        <text>fluoride(in) = fluoride(out)</text>
        <dbReference type="Rhea" id="RHEA:76159"/>
        <dbReference type="ChEBI" id="CHEBI:17051"/>
    </reaction>
    <physiologicalReaction direction="left-to-right" evidence="8">
        <dbReference type="Rhea" id="RHEA:76160"/>
    </physiologicalReaction>
</comment>
<keyword evidence="10" id="KW-0813">Transport</keyword>
<comment type="activity regulation">
    <text evidence="10">Na(+) is not transported, but it plays an essential structural role and its presence is essential for fluoride channel function.</text>
</comment>
<comment type="function">
    <text evidence="9 10">Fluoride-specific ion channel. Important for reducing fluoride concentration in the cell, thus reducing its toxicity.</text>
</comment>
<evidence type="ECO:0000313" key="11">
    <source>
        <dbReference type="EMBL" id="MCF6138636.1"/>
    </source>
</evidence>
<keyword evidence="6 10" id="KW-0407">Ion channel</keyword>
<dbReference type="InterPro" id="IPR003691">
    <property type="entry name" value="FluC"/>
</dbReference>
<proteinExistence type="inferred from homology"/>
<evidence type="ECO:0000256" key="7">
    <source>
        <dbReference type="ARBA" id="ARBA00035120"/>
    </source>
</evidence>
<dbReference type="Pfam" id="PF02537">
    <property type="entry name" value="CRCB"/>
    <property type="match status" value="1"/>
</dbReference>
<evidence type="ECO:0000313" key="12">
    <source>
        <dbReference type="Proteomes" id="UP001649381"/>
    </source>
</evidence>
<gene>
    <name evidence="10 11" type="primary">crcB</name>
    <name evidence="10" type="synonym">fluC</name>
    <name evidence="11" type="ORF">L2716_12935</name>
</gene>
<feature type="binding site" evidence="10">
    <location>
        <position position="72"/>
    </location>
    <ligand>
        <name>Na(+)</name>
        <dbReference type="ChEBI" id="CHEBI:29101"/>
        <note>structural</note>
    </ligand>
</feature>
<dbReference type="NCBIfam" id="TIGR00494">
    <property type="entry name" value="crcB"/>
    <property type="match status" value="1"/>
</dbReference>
<keyword evidence="4 10" id="KW-1133">Transmembrane helix</keyword>
<organism evidence="11 12">
    <name type="scientific">Pseudalkalibacillus berkeleyi</name>
    <dbReference type="NCBI Taxonomy" id="1069813"/>
    <lineage>
        <taxon>Bacteria</taxon>
        <taxon>Bacillati</taxon>
        <taxon>Bacillota</taxon>
        <taxon>Bacilli</taxon>
        <taxon>Bacillales</taxon>
        <taxon>Fictibacillaceae</taxon>
        <taxon>Pseudalkalibacillus</taxon>
    </lineage>
</organism>
<evidence type="ECO:0000256" key="4">
    <source>
        <dbReference type="ARBA" id="ARBA00022989"/>
    </source>
</evidence>
<dbReference type="RefSeq" id="WP_236335948.1">
    <property type="nucleotide sequence ID" value="NZ_JAKIJS010000001.1"/>
</dbReference>
<feature type="transmembrane region" description="Helical" evidence="10">
    <location>
        <begin position="96"/>
        <end position="117"/>
    </location>
</feature>
<feature type="transmembrane region" description="Helical" evidence="10">
    <location>
        <begin position="61"/>
        <end position="84"/>
    </location>
</feature>
<keyword evidence="12" id="KW-1185">Reference proteome</keyword>
<dbReference type="Proteomes" id="UP001649381">
    <property type="component" value="Unassembled WGS sequence"/>
</dbReference>